<dbReference type="GO" id="GO:0008270">
    <property type="term" value="F:zinc ion binding"/>
    <property type="evidence" value="ECO:0007669"/>
    <property type="project" value="UniProtKB-KW"/>
</dbReference>
<feature type="compositionally biased region" description="Basic and acidic residues" evidence="5">
    <location>
        <begin position="1017"/>
        <end position="1039"/>
    </location>
</feature>
<reference evidence="7 8" key="1">
    <citation type="submission" date="2021-06" db="EMBL/GenBank/DDBJ databases">
        <title>Caerostris darwini draft genome.</title>
        <authorList>
            <person name="Kono N."/>
            <person name="Arakawa K."/>
        </authorList>
    </citation>
    <scope>NUCLEOTIDE SEQUENCE [LARGE SCALE GENOMIC DNA]</scope>
</reference>
<dbReference type="InterPro" id="IPR013083">
    <property type="entry name" value="Znf_RING/FYVE/PHD"/>
</dbReference>
<dbReference type="Gene3D" id="3.30.40.10">
    <property type="entry name" value="Zinc/RING finger domain, C3HC4 (zinc finger)"/>
    <property type="match status" value="8"/>
</dbReference>
<dbReference type="PANTHER" id="PTHR16295">
    <property type="entry name" value="TRAF-TYPE ZINC FINGER PROTEIN-RELATED"/>
    <property type="match status" value="1"/>
</dbReference>
<sequence>MDDKAEYCKNCKRYVAVKNFMIHSVHCERNITLCTRCSEPVPRTEMEQHLKEYHSMDTCFLCGMGMEKWQIEKHIEEMCPKKRVSCEYCELELPLDEIEEHTNACGSRTEKCLKCNKLIIIRDLKEHTDFCMNNETSSPGLLACHFCEQKFSIDEFSKHINVCIYRNEKCLNCSELVMIKDIDKHLDSCKRKETRKTMLCTFCNFEIPVDEFSHHLGVCESRYEECFKCKRNILIKNLVEHLNVCQKKETNSKRLFRCEFCKFELPGRYFPEHSLSCGSRTIECINCNEIIAIKDEDEHKKICNKHPLKVPCEFCNEQILVKNFSEHSQVCGARTHKCMGCEKYIMLQDLKDHYKTCEEAQNIENLMTCNYCDGIFANDYIQRHVELCGLRTEKCQNCGAHIPLKDLEVHNFNCNKILSMTNNKCQYCKNIYSNNQFAEHVITCGSRTEKCEKCDRYILLKEMEMHPSVCTKMTSKTHGICPVCRQTVPWVDMNVHQANCFRMYHENVNPDNQVQYNKSPFKKEAVFSPALDRIDHKQINPEQEKRCLYCHKSFSESSFPSHLGICVERPYQCKNCLKAMPYKEKEKHANYRCAAGGARKKFNADNILVDAEVIDENEVKRMKMCQFCHERFTDVIYHHHINNCSQRFEQCRICSKQVLKIDMHRHEDECRLSKNRESKDSNYGEGLYAEAMPVVAGSNFQNEIYFQEFNEVCPNCNCKIPESKYFEHLQLCFNQEKYCQFCRVKIPFNKEQEHIKQCAKVREMNLNKKKKYSQGNRVNKNEDESFFGKLMFWKEKPCHHKDDLPPVRQLPSNLYPTDQLEQSDFAVKGTVPCEFCNALYPFDVIIEHQSGCRPDLISFPKKDEVKSNTYANEDDRNYGWKSVTSKNGNQYANEEEDRKQGMKDMAFNQDYKLTNENSNRRPVYERALSGRYYRQGKGDDDKTHDLKNVSSKKYPQHPKVAERLENKYVSLRENNSHARIDNYSSETKDEDTRQSYSTLNFKSSGDEYKWEGTSSKISKETSNKTEKVSSKQSSQKDKSFFYPSPDIHEIPNIRNETSRTCDQEVLPFRSACKDLKPKKDSFPSFRFGDSESVKELELIKMVGAVAKDTENQHQTNENFKSFKEQLHQSLSDIDTFNFHEECKAVGSERAQRKKKSTLVTDDKHSSSNLAYPLGKKFIDASEKYVEDHEAKSYSKIFTEQTNPSYEDVKSTFDEEHKIICAENKNAHVTEKEHVNITSEDIKYSFNEKSLSNTEESKTIAALWNTEYSIETKVTDQVEENEPDNENELDNIQVNVETQDSKKSDLHETDTLRDEENSDTENFFDADDSEFDALCQYVTKGRKKSVNDDSYESFKSTIVSDECDWGNKRSNYLVGKQSPSTYDAVNTRENMKYILHAKKVPDHMNVQEPISQNRRSEKLSFEKNQLRGVASGISVHESQSFKKWREVKPAVSDSD</sequence>
<evidence type="ECO:0000256" key="1">
    <source>
        <dbReference type="ARBA" id="ARBA00022723"/>
    </source>
</evidence>
<dbReference type="PANTHER" id="PTHR16295:SF10">
    <property type="entry name" value="EXPRESSED PROTEIN"/>
    <property type="match status" value="1"/>
</dbReference>
<evidence type="ECO:0000256" key="3">
    <source>
        <dbReference type="ARBA" id="ARBA00022833"/>
    </source>
</evidence>
<comment type="caution">
    <text evidence="7">The sequence shown here is derived from an EMBL/GenBank/DDBJ whole genome shotgun (WGS) entry which is preliminary data.</text>
</comment>
<feature type="compositionally biased region" description="Polar residues" evidence="5">
    <location>
        <begin position="882"/>
        <end position="892"/>
    </location>
</feature>
<proteinExistence type="predicted"/>
<feature type="region of interest" description="Disordered" evidence="5">
    <location>
        <begin position="868"/>
        <end position="900"/>
    </location>
</feature>
<feature type="region of interest" description="Disordered" evidence="5">
    <location>
        <begin position="1008"/>
        <end position="1051"/>
    </location>
</feature>
<dbReference type="InterPro" id="IPR049439">
    <property type="entry name" value="TRAFD1-XIAF1_Znf"/>
</dbReference>
<protein>
    <submittedName>
        <fullName evidence="7">TRAF-type zinc finger domain-containing protein 1</fullName>
    </submittedName>
</protein>
<gene>
    <name evidence="7" type="primary">TRAFD1</name>
    <name evidence="7" type="ORF">CDAR_53611</name>
</gene>
<evidence type="ECO:0000256" key="2">
    <source>
        <dbReference type="ARBA" id="ARBA00022771"/>
    </source>
</evidence>
<dbReference type="InterPro" id="IPR051986">
    <property type="entry name" value="Innate_Immune_Apopt_Reg"/>
</dbReference>
<dbReference type="InterPro" id="IPR001293">
    <property type="entry name" value="Znf_TRAF"/>
</dbReference>
<feature type="compositionally biased region" description="Basic and acidic residues" evidence="5">
    <location>
        <begin position="975"/>
        <end position="993"/>
    </location>
</feature>
<dbReference type="PROSITE" id="PS50145">
    <property type="entry name" value="ZF_TRAF"/>
    <property type="match status" value="1"/>
</dbReference>
<feature type="region of interest" description="Disordered" evidence="5">
    <location>
        <begin position="929"/>
        <end position="959"/>
    </location>
</feature>
<dbReference type="Pfam" id="PF21366">
    <property type="entry name" value="TRAFD1-XIAF1_ZnF"/>
    <property type="match status" value="4"/>
</dbReference>
<evidence type="ECO:0000313" key="8">
    <source>
        <dbReference type="Proteomes" id="UP001054837"/>
    </source>
</evidence>
<evidence type="ECO:0000256" key="4">
    <source>
        <dbReference type="PROSITE-ProRule" id="PRU00207"/>
    </source>
</evidence>
<evidence type="ECO:0000256" key="5">
    <source>
        <dbReference type="SAM" id="MobiDB-lite"/>
    </source>
</evidence>
<feature type="compositionally biased region" description="Acidic residues" evidence="5">
    <location>
        <begin position="1276"/>
        <end position="1288"/>
    </location>
</feature>
<feature type="domain" description="TRAF-type" evidence="6">
    <location>
        <begin position="23"/>
        <end position="99"/>
    </location>
</feature>
<feature type="compositionally biased region" description="Basic and acidic residues" evidence="5">
    <location>
        <begin position="936"/>
        <end position="947"/>
    </location>
</feature>
<dbReference type="Proteomes" id="UP001054837">
    <property type="component" value="Unassembled WGS sequence"/>
</dbReference>
<evidence type="ECO:0000259" key="6">
    <source>
        <dbReference type="PROSITE" id="PS50145"/>
    </source>
</evidence>
<name>A0AAV4VQP7_9ARAC</name>
<feature type="zinc finger region" description="TRAF-type" evidence="4">
    <location>
        <begin position="23"/>
        <end position="99"/>
    </location>
</feature>
<accession>A0AAV4VQP7</accession>
<keyword evidence="3 4" id="KW-0862">Zinc</keyword>
<dbReference type="EMBL" id="BPLQ01013514">
    <property type="protein sequence ID" value="GIY72727.1"/>
    <property type="molecule type" value="Genomic_DNA"/>
</dbReference>
<dbReference type="SUPFAM" id="SSF49599">
    <property type="entry name" value="TRAF domain-like"/>
    <property type="match status" value="1"/>
</dbReference>
<feature type="region of interest" description="Disordered" evidence="5">
    <location>
        <begin position="975"/>
        <end position="996"/>
    </location>
</feature>
<feature type="compositionally biased region" description="Basic and acidic residues" evidence="5">
    <location>
        <begin position="1298"/>
        <end position="1314"/>
    </location>
</feature>
<dbReference type="GO" id="GO:0005739">
    <property type="term" value="C:mitochondrion"/>
    <property type="evidence" value="ECO:0007669"/>
    <property type="project" value="TreeGrafter"/>
</dbReference>
<organism evidence="7 8">
    <name type="scientific">Caerostris darwini</name>
    <dbReference type="NCBI Taxonomy" id="1538125"/>
    <lineage>
        <taxon>Eukaryota</taxon>
        <taxon>Metazoa</taxon>
        <taxon>Ecdysozoa</taxon>
        <taxon>Arthropoda</taxon>
        <taxon>Chelicerata</taxon>
        <taxon>Arachnida</taxon>
        <taxon>Araneae</taxon>
        <taxon>Araneomorphae</taxon>
        <taxon>Entelegynae</taxon>
        <taxon>Araneoidea</taxon>
        <taxon>Araneidae</taxon>
        <taxon>Caerostris</taxon>
    </lineage>
</organism>
<feature type="region of interest" description="Disordered" evidence="5">
    <location>
        <begin position="1276"/>
        <end position="1323"/>
    </location>
</feature>
<keyword evidence="1 4" id="KW-0479">Metal-binding</keyword>
<keyword evidence="2 4" id="KW-0863">Zinc-finger</keyword>
<keyword evidence="8" id="KW-1185">Reference proteome</keyword>
<evidence type="ECO:0000313" key="7">
    <source>
        <dbReference type="EMBL" id="GIY72727.1"/>
    </source>
</evidence>